<evidence type="ECO:0000256" key="5">
    <source>
        <dbReference type="ARBA" id="ARBA00022729"/>
    </source>
</evidence>
<keyword evidence="13 16" id="KW-0675">Receptor</keyword>
<comment type="similarity">
    <text evidence="2 16">Belongs to the integrin alpha chain family.</text>
</comment>
<dbReference type="Gene3D" id="2.130.10.130">
    <property type="entry name" value="Integrin alpha, N-terminal"/>
    <property type="match status" value="1"/>
</dbReference>
<keyword evidence="8 16" id="KW-0130">Cell adhesion</keyword>
<keyword evidence="14" id="KW-0325">Glycoprotein</keyword>
<evidence type="ECO:0000256" key="14">
    <source>
        <dbReference type="ARBA" id="ARBA00023180"/>
    </source>
</evidence>
<dbReference type="Gene3D" id="2.60.40.1530">
    <property type="entry name" value="ntegrin, alpha v. Chain A, domain 4"/>
    <property type="match status" value="1"/>
</dbReference>
<dbReference type="InterPro" id="IPR048633">
    <property type="entry name" value="ITGAX-like_Ig_3"/>
</dbReference>
<dbReference type="Gene3D" id="3.40.50.410">
    <property type="entry name" value="von Willebrand factor, type A domain"/>
    <property type="match status" value="1"/>
</dbReference>
<dbReference type="CDD" id="cd01469">
    <property type="entry name" value="vWA_integrins_alpha_subunit"/>
    <property type="match status" value="1"/>
</dbReference>
<keyword evidence="7" id="KW-0106">Calcium</keyword>
<evidence type="ECO:0000313" key="18">
    <source>
        <dbReference type="Ensembl" id="ENSSSCP00070013150.1"/>
    </source>
</evidence>
<evidence type="ECO:0000259" key="17">
    <source>
        <dbReference type="PROSITE" id="PS50234"/>
    </source>
</evidence>
<dbReference type="InterPro" id="IPR002035">
    <property type="entry name" value="VWF_A"/>
</dbReference>
<proteinExistence type="inferred from homology"/>
<dbReference type="InterPro" id="IPR013519">
    <property type="entry name" value="Int_alpha_beta-p"/>
</dbReference>
<dbReference type="PRINTS" id="PR01185">
    <property type="entry name" value="INTEGRINA"/>
</dbReference>
<feature type="signal peptide" evidence="16">
    <location>
        <begin position="1"/>
        <end position="27"/>
    </location>
</feature>
<keyword evidence="6" id="KW-0677">Repeat</keyword>
<evidence type="ECO:0000256" key="16">
    <source>
        <dbReference type="RuleBase" id="RU003762"/>
    </source>
</evidence>
<reference evidence="18" key="2">
    <citation type="submission" date="2025-08" db="UniProtKB">
        <authorList>
            <consortium name="Ensembl"/>
        </authorList>
    </citation>
    <scope>IDENTIFICATION</scope>
</reference>
<dbReference type="Proteomes" id="UP000314985">
    <property type="component" value="Chromosome 3"/>
</dbReference>
<keyword evidence="4" id="KW-0479">Metal-binding</keyword>
<evidence type="ECO:0000256" key="6">
    <source>
        <dbReference type="ARBA" id="ARBA00022737"/>
    </source>
</evidence>
<reference evidence="18 19" key="1">
    <citation type="submission" date="2017-08" db="EMBL/GenBank/DDBJ databases">
        <title>USMARCv1.0.</title>
        <authorList>
            <person name="Hannum G.I."/>
            <person name="Koren S."/>
            <person name="Schroeder S.G."/>
            <person name="Chin S.C."/>
            <person name="Nonneman D.J."/>
            <person name="Becker S.A."/>
            <person name="Rosen B.D."/>
            <person name="Bickhart D.M."/>
            <person name="Putnam N.H."/>
            <person name="Green R.E."/>
            <person name="Tuggle C.K."/>
            <person name="Liu H."/>
            <person name="Rohrer G.A."/>
            <person name="Warr A."/>
            <person name="Hall R."/>
            <person name="Kim K."/>
            <person name="Hume D.A."/>
            <person name="Talbot R."/>
            <person name="Chow W."/>
            <person name="Howe K."/>
            <person name="Schwartz A.S."/>
            <person name="Watson M."/>
            <person name="Archibald A.L."/>
            <person name="Phillippy A.M."/>
            <person name="Smith T.P.L."/>
        </authorList>
    </citation>
    <scope>NUCLEOTIDE SEQUENCE [LARGE SCALE GENOMIC DNA]</scope>
</reference>
<name>A0A4X1TEG7_PIG</name>
<dbReference type="Pfam" id="PF21520">
    <property type="entry name" value="ITGAX-like_Ig_3"/>
    <property type="match status" value="1"/>
</dbReference>
<dbReference type="PROSITE" id="PS51470">
    <property type="entry name" value="FG_GAP"/>
    <property type="match status" value="5"/>
</dbReference>
<evidence type="ECO:0000256" key="4">
    <source>
        <dbReference type="ARBA" id="ARBA00022723"/>
    </source>
</evidence>
<evidence type="ECO:0000256" key="12">
    <source>
        <dbReference type="ARBA" id="ARBA00023157"/>
    </source>
</evidence>
<dbReference type="AlphaFoldDB" id="A0A4X1TEG7"/>
<feature type="repeat" description="FG-GAP" evidence="15">
    <location>
        <begin position="576"/>
        <end position="636"/>
    </location>
</feature>
<dbReference type="GO" id="GO:0008305">
    <property type="term" value="C:integrin complex"/>
    <property type="evidence" value="ECO:0007669"/>
    <property type="project" value="InterPro"/>
</dbReference>
<evidence type="ECO:0000256" key="7">
    <source>
        <dbReference type="ARBA" id="ARBA00022837"/>
    </source>
</evidence>
<feature type="domain" description="VWFA" evidence="17">
    <location>
        <begin position="159"/>
        <end position="335"/>
    </location>
</feature>
<dbReference type="SUPFAM" id="SSF69318">
    <property type="entry name" value="Integrin alpha N-terminal domain"/>
    <property type="match status" value="1"/>
</dbReference>
<dbReference type="SUPFAM" id="SSF53300">
    <property type="entry name" value="vWA-like"/>
    <property type="match status" value="1"/>
</dbReference>
<dbReference type="InterPro" id="IPR048285">
    <property type="entry name" value="Integrin_alpha_Ig-like_2"/>
</dbReference>
<dbReference type="PANTHER" id="PTHR23220:SF132">
    <property type="entry name" value="INTEGRIN ALPHA-D"/>
    <property type="match status" value="1"/>
</dbReference>
<evidence type="ECO:0000256" key="2">
    <source>
        <dbReference type="ARBA" id="ARBA00008054"/>
    </source>
</evidence>
<evidence type="ECO:0000256" key="13">
    <source>
        <dbReference type="ARBA" id="ARBA00023170"/>
    </source>
</evidence>
<feature type="chain" id="PRO_5021509532" evidence="16">
    <location>
        <begin position="28"/>
        <end position="1157"/>
    </location>
</feature>
<dbReference type="Pfam" id="PF08441">
    <property type="entry name" value="Integrin_A_Ig_1"/>
    <property type="match status" value="1"/>
</dbReference>
<dbReference type="Gene3D" id="2.60.40.1460">
    <property type="entry name" value="Integrin domains. Chain A, domain 2"/>
    <property type="match status" value="1"/>
</dbReference>
<dbReference type="InterPro" id="IPR013517">
    <property type="entry name" value="FG-GAP"/>
</dbReference>
<evidence type="ECO:0000256" key="15">
    <source>
        <dbReference type="PROSITE-ProRule" id="PRU00803"/>
    </source>
</evidence>
<dbReference type="InterPro" id="IPR018184">
    <property type="entry name" value="Integrin_alpha_C_CS"/>
</dbReference>
<keyword evidence="10 16" id="KW-0401">Integrin</keyword>
<dbReference type="PROSITE" id="PS00242">
    <property type="entry name" value="INTEGRIN_ALPHA"/>
    <property type="match status" value="1"/>
</dbReference>
<dbReference type="InterPro" id="IPR013649">
    <property type="entry name" value="Integrin_alpha_Ig-like_1"/>
</dbReference>
<dbReference type="PROSITE" id="PS50234">
    <property type="entry name" value="VWFA"/>
    <property type="match status" value="1"/>
</dbReference>
<evidence type="ECO:0000313" key="19">
    <source>
        <dbReference type="Proteomes" id="UP000314985"/>
    </source>
</evidence>
<dbReference type="Gene3D" id="1.20.5.930">
    <property type="entry name" value="Bicelle-embedded integrin alpha(iib) transmembrane segment"/>
    <property type="match status" value="1"/>
</dbReference>
<keyword evidence="3 16" id="KW-0812">Transmembrane</keyword>
<dbReference type="InterPro" id="IPR032695">
    <property type="entry name" value="Integrin_dom_sf"/>
</dbReference>
<evidence type="ECO:0000256" key="8">
    <source>
        <dbReference type="ARBA" id="ARBA00022889"/>
    </source>
</evidence>
<dbReference type="FunFam" id="2.130.10.130:FF:000005">
    <property type="entry name" value="Integrin alpha L"/>
    <property type="match status" value="1"/>
</dbReference>
<gene>
    <name evidence="18" type="primary">ITGAD</name>
</gene>
<dbReference type="SMART" id="SM00191">
    <property type="entry name" value="Int_alpha"/>
    <property type="match status" value="5"/>
</dbReference>
<dbReference type="SMART" id="SM00327">
    <property type="entry name" value="VWA"/>
    <property type="match status" value="1"/>
</dbReference>
<dbReference type="Pfam" id="PF00357">
    <property type="entry name" value="Integrin_alpha"/>
    <property type="match status" value="1"/>
</dbReference>
<keyword evidence="9 16" id="KW-1133">Transmembrane helix</keyword>
<evidence type="ECO:0000256" key="11">
    <source>
        <dbReference type="ARBA" id="ARBA00023136"/>
    </source>
</evidence>
<dbReference type="FunFam" id="1.20.5.930:FF:000004">
    <property type="entry name" value="Integrin subunit alpha M"/>
    <property type="match status" value="1"/>
</dbReference>
<dbReference type="InterPro" id="IPR028994">
    <property type="entry name" value="Integrin_alpha_N"/>
</dbReference>
<dbReference type="GO" id="GO:0007155">
    <property type="term" value="P:cell adhesion"/>
    <property type="evidence" value="ECO:0007669"/>
    <property type="project" value="UniProtKB-KW"/>
</dbReference>
<keyword evidence="11 16" id="KW-0472">Membrane</keyword>
<evidence type="ECO:0000256" key="3">
    <source>
        <dbReference type="ARBA" id="ARBA00022692"/>
    </source>
</evidence>
<protein>
    <submittedName>
        <fullName evidence="18">Integrin subunit alpha D</fullName>
    </submittedName>
</protein>
<dbReference type="Ensembl" id="ENSSSCT00070015903.1">
    <property type="protein sequence ID" value="ENSSSCP00070013150.1"/>
    <property type="gene ID" value="ENSSSCG00070007063.1"/>
</dbReference>
<dbReference type="InterPro" id="IPR036465">
    <property type="entry name" value="vWFA_dom_sf"/>
</dbReference>
<feature type="repeat" description="FG-GAP" evidence="15">
    <location>
        <begin position="513"/>
        <end position="571"/>
    </location>
</feature>
<sequence length="1157" mass="127069">MPTSDLPIMMGTRIGLLLVLALASSLCFNLDTDQPTIFRVDSAGFGHSVVQYANWLVVGAPQEVRAANQTGGLYRCDYSTSLCEAIHLQVPPEAVNMSLGLSMAATTKPFQLLACGPTVQHACQENMHLTGFCFLLVSQSQQAQRIPAALQECPRQEQDIAFLIDGSGSIDYEDFTKMLNFVRAVISQFRTSNAQFALVQFSSKFKEHFTFRAFAASSNPLRLLSSIQQLGGYTHTASAIRKVTRELFIAAKGARKDASKILIVITDGQKTGDPLGYKDVIPQAEAAGIIRYAIGVGSAFQHPKSLEELKDIASKPSHIFKVDNFDALRDVQNQLKEKIFAIEGTQTISSSSFELEMSQEGFSAVFMPDGPVLGAVGSFSWSGGAFLYPPHRSPAFINMSQEDVDMRDSYLGYSAELVIWKGVQSLVLGAPRHQHTGKAVIFTQMSRQWKPKAEVAGTQVGCYFGASLCSVDVNRDGSSDLVLIGAPYYYEQTRGGQVSVCPLPRRRAKWQCRVILRGEQGHPWSRFGAALTALGDVNGDGLMDVAIGAPGEQDNRGAVYLFHGTSELGISPSHSQRVTGSQLSLSLQYFGRSLSGGQDLTLDGLVDLAVGAQGHVLLFRSRPVLTVDVAMRFLPPEVASQNWEQLPIALNATVCLTIYRSSKDQLRDVQSSVRYDLALDPGRLIPRAVFAETQNWTLTQRKTLALGEHCETLKLLLPNSVEDVVNPIILRLNFSLVGEPIPSSRNLRPVLAVGSQDLFTASLPFEKNCGQDHLCEGDLSVNLSFSGLQTLVVGSTLELNMTVTVWNEGEDSYQTVISFYYPAGLSYRRVIGIQQPPQRPLRLACEAVTSENKSLRSSSCSINHPIFQGGIKGTFIVTFDVSYKATLGDRLLLRANVSSENNKPTANKTTSQLELPVKYAIYTVISRQEESTKYFNFSVYDKKSKKAAEHRYRVNNLSQRSLAISVHFRVPVRLNGVAVWDVAMVAPSQSLPCVSEREPPQHPAFQTQMPGTSVLNCSMADCLRFRCDVPSFGVQEELDFSLRGNLSFDWISQTAQKKVLVVSVAEITFDRSVYSQLPGQEAFLRAQMEMVLEEYEVHNPVPLIVGSSVGGLLLLVLITAVLYKCGFFKRQYKEMMGNQPQDAATLSGEDFSSEAPN</sequence>
<feature type="transmembrane region" description="Helical" evidence="16">
    <location>
        <begin position="1103"/>
        <end position="1123"/>
    </location>
</feature>
<dbReference type="SUPFAM" id="SSF69179">
    <property type="entry name" value="Integrin domains"/>
    <property type="match status" value="3"/>
</dbReference>
<evidence type="ECO:0000256" key="1">
    <source>
        <dbReference type="ARBA" id="ARBA00004479"/>
    </source>
</evidence>
<dbReference type="FunFam" id="2.60.40.1510:FF:000009">
    <property type="entry name" value="Integrin alpha M"/>
    <property type="match status" value="1"/>
</dbReference>
<feature type="repeat" description="FG-GAP" evidence="15">
    <location>
        <begin position="346"/>
        <end position="397"/>
    </location>
</feature>
<feature type="repeat" description="FG-GAP" evidence="15">
    <location>
        <begin position="450"/>
        <end position="510"/>
    </location>
</feature>
<dbReference type="PRINTS" id="PR00453">
    <property type="entry name" value="VWFADOMAIN"/>
</dbReference>
<keyword evidence="12" id="KW-1015">Disulfide bond</keyword>
<organism evidence="18 19">
    <name type="scientific">Sus scrofa</name>
    <name type="common">Pig</name>
    <dbReference type="NCBI Taxonomy" id="9823"/>
    <lineage>
        <taxon>Eukaryota</taxon>
        <taxon>Metazoa</taxon>
        <taxon>Chordata</taxon>
        <taxon>Craniata</taxon>
        <taxon>Vertebrata</taxon>
        <taxon>Euteleostomi</taxon>
        <taxon>Mammalia</taxon>
        <taxon>Eutheria</taxon>
        <taxon>Laurasiatheria</taxon>
        <taxon>Artiodactyla</taxon>
        <taxon>Suina</taxon>
        <taxon>Suidae</taxon>
        <taxon>Sus</taxon>
    </lineage>
</organism>
<keyword evidence="5 16" id="KW-0732">Signal</keyword>
<dbReference type="PANTHER" id="PTHR23220">
    <property type="entry name" value="INTEGRIN ALPHA"/>
    <property type="match status" value="1"/>
</dbReference>
<dbReference type="Gene3D" id="2.60.40.1510">
    <property type="entry name" value="ntegrin, alpha v. Chain A, domain 3"/>
    <property type="match status" value="1"/>
</dbReference>
<dbReference type="Pfam" id="PF01839">
    <property type="entry name" value="FG-GAP"/>
    <property type="match status" value="2"/>
</dbReference>
<evidence type="ECO:0000256" key="9">
    <source>
        <dbReference type="ARBA" id="ARBA00022989"/>
    </source>
</evidence>
<dbReference type="InterPro" id="IPR000413">
    <property type="entry name" value="Integrin_alpha"/>
</dbReference>
<dbReference type="GO" id="GO:0046872">
    <property type="term" value="F:metal ion binding"/>
    <property type="evidence" value="ECO:0007669"/>
    <property type="project" value="UniProtKB-KW"/>
</dbReference>
<comment type="subcellular location">
    <subcellularLocation>
        <location evidence="1 16">Membrane</location>
        <topology evidence="1 16">Single-pass type I membrane protein</topology>
    </subcellularLocation>
</comment>
<feature type="repeat" description="FG-GAP" evidence="15">
    <location>
        <begin position="29"/>
        <end position="85"/>
    </location>
</feature>
<accession>A0A4X1TEG7</accession>
<dbReference type="Pfam" id="PF20805">
    <property type="entry name" value="Integrin_A_Ig_2"/>
    <property type="match status" value="1"/>
</dbReference>
<dbReference type="GO" id="GO:0007229">
    <property type="term" value="P:integrin-mediated signaling pathway"/>
    <property type="evidence" value="ECO:0007669"/>
    <property type="project" value="UniProtKB-KW"/>
</dbReference>
<dbReference type="Pfam" id="PF00092">
    <property type="entry name" value="VWA"/>
    <property type="match status" value="1"/>
</dbReference>
<evidence type="ECO:0000256" key="10">
    <source>
        <dbReference type="ARBA" id="ARBA00023037"/>
    </source>
</evidence>